<keyword evidence="6" id="KW-1185">Reference proteome</keyword>
<dbReference type="EnsemblMetazoa" id="OVOC12214.1">
    <property type="protein sequence ID" value="OVOC12214.1"/>
    <property type="gene ID" value="WBGene00249023"/>
</dbReference>
<dbReference type="SMART" id="SM01173">
    <property type="entry name" value="DUF4187"/>
    <property type="match status" value="1"/>
</dbReference>
<evidence type="ECO:0000256" key="3">
    <source>
        <dbReference type="ARBA" id="ARBA00030688"/>
    </source>
</evidence>
<name>A0A8R1TMH5_ONCVO</name>
<proteinExistence type="inferred from homology"/>
<organism evidence="5 6">
    <name type="scientific">Onchocerca volvulus</name>
    <dbReference type="NCBI Taxonomy" id="6282"/>
    <lineage>
        <taxon>Eukaryota</taxon>
        <taxon>Metazoa</taxon>
        <taxon>Ecdysozoa</taxon>
        <taxon>Nematoda</taxon>
        <taxon>Chromadorea</taxon>
        <taxon>Rhabditida</taxon>
        <taxon>Spirurina</taxon>
        <taxon>Spiruromorpha</taxon>
        <taxon>Filarioidea</taxon>
        <taxon>Onchocercidae</taxon>
        <taxon>Onchocerca</taxon>
    </lineage>
</organism>
<dbReference type="GO" id="GO:0000776">
    <property type="term" value="C:kinetochore"/>
    <property type="evidence" value="ECO:0007669"/>
    <property type="project" value="TreeGrafter"/>
</dbReference>
<dbReference type="SMART" id="SM00443">
    <property type="entry name" value="G_patch"/>
    <property type="match status" value="1"/>
</dbReference>
<dbReference type="EMBL" id="CMVM020000406">
    <property type="status" value="NOT_ANNOTATED_CDS"/>
    <property type="molecule type" value="Genomic_DNA"/>
</dbReference>
<dbReference type="AlphaFoldDB" id="A0A8R1TMH5"/>
<dbReference type="Pfam" id="PF01585">
    <property type="entry name" value="G-patch"/>
    <property type="match status" value="1"/>
</dbReference>
<accession>A0A8R1TMH5</accession>
<dbReference type="Proteomes" id="UP000024404">
    <property type="component" value="Unassembled WGS sequence"/>
</dbReference>
<evidence type="ECO:0000259" key="4">
    <source>
        <dbReference type="PROSITE" id="PS50174"/>
    </source>
</evidence>
<comment type="similarity">
    <text evidence="1">Belongs to the GPATCH11 family.</text>
</comment>
<dbReference type="PROSITE" id="PS50174">
    <property type="entry name" value="G_PATCH"/>
    <property type="match status" value="1"/>
</dbReference>
<evidence type="ECO:0000256" key="2">
    <source>
        <dbReference type="ARBA" id="ARBA00021978"/>
    </source>
</evidence>
<evidence type="ECO:0000313" key="5">
    <source>
        <dbReference type="EnsemblMetazoa" id="OVOC12214.1"/>
    </source>
</evidence>
<dbReference type="InterPro" id="IPR039249">
    <property type="entry name" value="GPATCH11"/>
</dbReference>
<reference evidence="6" key="1">
    <citation type="submission" date="2013-10" db="EMBL/GenBank/DDBJ databases">
        <title>Genome sequencing of Onchocerca volvulus.</title>
        <authorList>
            <person name="Cotton J."/>
            <person name="Tsai J."/>
            <person name="Stanley E."/>
            <person name="Tracey A."/>
            <person name="Holroyd N."/>
            <person name="Lustigman S."/>
            <person name="Berriman M."/>
        </authorList>
    </citation>
    <scope>NUCLEOTIDE SEQUENCE</scope>
</reference>
<sequence>MDLDGATTSDGDDYMSDTYTAVDIRPEWKNQDEIFSDISISFCFSSFFFVLGIAKTHAQRRHLKVETERGENIERLRNLPKRSEIEKKMRDDALAKPVSENSKGFLLLSKMGYKPGMSLGVEKEGCSEGIKVPIALELKTDRTGLGHDAEEDEKRKKRMDLYQKAVMERAKANEILIDDFSVRKRWAARMKQLSKDLKKSRKVCQELDARNGLEVPTSYHFWPIYKIMKEEDTSLVKKRRIEESESITESFIYFNGKTAPDDLEIGELPENEIIGLLTELTRYLRSVHYYCVWCGAQYNSEEELKNNCPGGTREEHVD</sequence>
<dbReference type="OMA" id="YLRESHF"/>
<dbReference type="Pfam" id="PF13821">
    <property type="entry name" value="DUF4187"/>
    <property type="match status" value="1"/>
</dbReference>
<feature type="domain" description="G-patch" evidence="4">
    <location>
        <begin position="100"/>
        <end position="150"/>
    </location>
</feature>
<dbReference type="InterPro" id="IPR000467">
    <property type="entry name" value="G_patch_dom"/>
</dbReference>
<evidence type="ECO:0000313" key="6">
    <source>
        <dbReference type="Proteomes" id="UP000024404"/>
    </source>
</evidence>
<evidence type="ECO:0000256" key="1">
    <source>
        <dbReference type="ARBA" id="ARBA00007140"/>
    </source>
</evidence>
<dbReference type="GO" id="GO:0003676">
    <property type="term" value="F:nucleic acid binding"/>
    <property type="evidence" value="ECO:0007669"/>
    <property type="project" value="InterPro"/>
</dbReference>
<protein>
    <recommendedName>
        <fullName evidence="2">G patch domain-containing protein 11</fullName>
    </recommendedName>
    <alternativeName>
        <fullName evidence="3">Coiled-coil domain-containing protein 75</fullName>
    </alternativeName>
</protein>
<reference evidence="5" key="2">
    <citation type="submission" date="2022-06" db="UniProtKB">
        <authorList>
            <consortium name="EnsemblMetazoa"/>
        </authorList>
    </citation>
    <scope>IDENTIFICATION</scope>
</reference>
<dbReference type="InterPro" id="IPR025239">
    <property type="entry name" value="DUF4187"/>
</dbReference>
<dbReference type="PANTHER" id="PTHR21032:SF0">
    <property type="entry name" value="G PATCH DOMAIN-CONTAINING PROTEIN 11"/>
    <property type="match status" value="1"/>
</dbReference>
<dbReference type="PANTHER" id="PTHR21032">
    <property type="entry name" value="G PATCH DOMAIN-CONTAINING PROTEIN 11"/>
    <property type="match status" value="1"/>
</dbReference>